<dbReference type="Proteomes" id="UP000289340">
    <property type="component" value="Chromosome 15"/>
</dbReference>
<protein>
    <submittedName>
        <fullName evidence="2">Uncharacterized protein</fullName>
    </submittedName>
</protein>
<evidence type="ECO:0000313" key="3">
    <source>
        <dbReference type="Proteomes" id="UP000289340"/>
    </source>
</evidence>
<sequence>MASFSITGPIKCKTFASFSPLSFSATYNSCNITISNNLTRKVRAHSNSLSSFSYQSSCHRSLYSEKLQRGQSLIAFDGNNSESEAEDDHALDSVMKLYSAFKNKNTHELSADERRRVSNFLSFFETFQGRTQVLEFFSYLTSILGNNIQIIFKPTPHEGVNVGLQWKFEWNKIHLPLWKGFGLHISHTYHGRAVIRNIETFMEPLLHLKPFGLKMKIGLGEFMEKIASFMVSEFGNKAKRVLYLVLAVSSLTAFLFFMKLAS</sequence>
<proteinExistence type="predicted"/>
<dbReference type="SMR" id="A0A445GS99"/>
<accession>A0A445GS99</accession>
<organism evidence="2 3">
    <name type="scientific">Glycine soja</name>
    <name type="common">Wild soybean</name>
    <dbReference type="NCBI Taxonomy" id="3848"/>
    <lineage>
        <taxon>Eukaryota</taxon>
        <taxon>Viridiplantae</taxon>
        <taxon>Streptophyta</taxon>
        <taxon>Embryophyta</taxon>
        <taxon>Tracheophyta</taxon>
        <taxon>Spermatophyta</taxon>
        <taxon>Magnoliopsida</taxon>
        <taxon>eudicotyledons</taxon>
        <taxon>Gunneridae</taxon>
        <taxon>Pentapetalae</taxon>
        <taxon>rosids</taxon>
        <taxon>fabids</taxon>
        <taxon>Fabales</taxon>
        <taxon>Fabaceae</taxon>
        <taxon>Papilionoideae</taxon>
        <taxon>50 kb inversion clade</taxon>
        <taxon>NPAAA clade</taxon>
        <taxon>indigoferoid/millettioid clade</taxon>
        <taxon>Phaseoleae</taxon>
        <taxon>Glycine</taxon>
        <taxon>Glycine subgen. Soja</taxon>
    </lineage>
</organism>
<feature type="transmembrane region" description="Helical" evidence="1">
    <location>
        <begin position="241"/>
        <end position="261"/>
    </location>
</feature>
<keyword evidence="3" id="KW-1185">Reference proteome</keyword>
<dbReference type="EMBL" id="QZWG01000015">
    <property type="protein sequence ID" value="RZB64138.1"/>
    <property type="molecule type" value="Genomic_DNA"/>
</dbReference>
<evidence type="ECO:0000256" key="1">
    <source>
        <dbReference type="SAM" id="Phobius"/>
    </source>
</evidence>
<gene>
    <name evidence="2" type="ORF">D0Y65_040615</name>
</gene>
<dbReference type="PANTHER" id="PTHR33698:SF6">
    <property type="entry name" value="TRANSMEMBRANE PROTEIN"/>
    <property type="match status" value="1"/>
</dbReference>
<keyword evidence="1" id="KW-1133">Transmembrane helix</keyword>
<evidence type="ECO:0000313" key="2">
    <source>
        <dbReference type="EMBL" id="RZB64138.1"/>
    </source>
</evidence>
<dbReference type="AlphaFoldDB" id="A0A445GS99"/>
<keyword evidence="1" id="KW-0472">Membrane</keyword>
<keyword evidence="1" id="KW-0812">Transmembrane</keyword>
<dbReference type="PANTHER" id="PTHR33698">
    <property type="entry name" value="NUCLEAR TRANSPORT FACTOR 2 (NTF2)-LIKE PROTEIN"/>
    <property type="match status" value="1"/>
</dbReference>
<comment type="caution">
    <text evidence="2">The sequence shown here is derived from an EMBL/GenBank/DDBJ whole genome shotgun (WGS) entry which is preliminary data.</text>
</comment>
<reference evidence="2 3" key="1">
    <citation type="submission" date="2018-09" db="EMBL/GenBank/DDBJ databases">
        <title>A high-quality reference genome of wild soybean provides a powerful tool to mine soybean genomes.</title>
        <authorList>
            <person name="Xie M."/>
            <person name="Chung C.Y.L."/>
            <person name="Li M.-W."/>
            <person name="Wong F.-L."/>
            <person name="Chan T.-F."/>
            <person name="Lam H.-M."/>
        </authorList>
    </citation>
    <scope>NUCLEOTIDE SEQUENCE [LARGE SCALE GENOMIC DNA]</scope>
    <source>
        <strain evidence="3">cv. W05</strain>
        <tissue evidence="2">Hypocotyl of etiolated seedlings</tissue>
    </source>
</reference>
<name>A0A445GS99_GLYSO</name>
<dbReference type="Gramene" id="XM_028347970.1">
    <property type="protein sequence ID" value="XP_028203771.1"/>
    <property type="gene ID" value="LOC114387771"/>
</dbReference>